<dbReference type="Pfam" id="PF01822">
    <property type="entry name" value="WSC"/>
    <property type="match status" value="1"/>
</dbReference>
<protein>
    <recommendedName>
        <fullName evidence="3">WSC domain-containing protein</fullName>
    </recommendedName>
</protein>
<dbReference type="Proteomes" id="UP000573603">
    <property type="component" value="Unassembled WGS sequence"/>
</dbReference>
<feature type="compositionally biased region" description="Low complexity" evidence="1">
    <location>
        <begin position="13"/>
        <end position="34"/>
    </location>
</feature>
<accession>A0A8H4ZRA0</accession>
<evidence type="ECO:0000313" key="5">
    <source>
        <dbReference type="Proteomes" id="UP000573603"/>
    </source>
</evidence>
<comment type="caution">
    <text evidence="4">The sequence shown here is derived from an EMBL/GenBank/DDBJ whole genome shotgun (WGS) entry which is preliminary data.</text>
</comment>
<feature type="compositionally biased region" description="Polar residues" evidence="1">
    <location>
        <begin position="560"/>
        <end position="610"/>
    </location>
</feature>
<keyword evidence="5" id="KW-1185">Reference proteome</keyword>
<feature type="transmembrane region" description="Helical" evidence="2">
    <location>
        <begin position="615"/>
        <end position="633"/>
    </location>
</feature>
<feature type="region of interest" description="Disordered" evidence="1">
    <location>
        <begin position="368"/>
        <end position="610"/>
    </location>
</feature>
<feature type="compositionally biased region" description="Polar residues" evidence="1">
    <location>
        <begin position="445"/>
        <end position="457"/>
    </location>
</feature>
<feature type="compositionally biased region" description="Polar residues" evidence="1">
    <location>
        <begin position="472"/>
        <end position="508"/>
    </location>
</feature>
<evidence type="ECO:0000313" key="4">
    <source>
        <dbReference type="EMBL" id="KAF5251249.1"/>
    </source>
</evidence>
<dbReference type="InterPro" id="IPR002889">
    <property type="entry name" value="WSC_carb-bd"/>
</dbReference>
<organism evidence="4 5">
    <name type="scientific">Fusarium anthophilum</name>
    <dbReference type="NCBI Taxonomy" id="48485"/>
    <lineage>
        <taxon>Eukaryota</taxon>
        <taxon>Fungi</taxon>
        <taxon>Dikarya</taxon>
        <taxon>Ascomycota</taxon>
        <taxon>Pezizomycotina</taxon>
        <taxon>Sordariomycetes</taxon>
        <taxon>Hypocreomycetidae</taxon>
        <taxon>Hypocreales</taxon>
        <taxon>Nectriaceae</taxon>
        <taxon>Fusarium</taxon>
        <taxon>Fusarium fujikuroi species complex</taxon>
    </lineage>
</organism>
<dbReference type="EMBL" id="JABEVY010000072">
    <property type="protein sequence ID" value="KAF5251249.1"/>
    <property type="molecule type" value="Genomic_DNA"/>
</dbReference>
<evidence type="ECO:0000259" key="3">
    <source>
        <dbReference type="Pfam" id="PF01822"/>
    </source>
</evidence>
<reference evidence="4 5" key="1">
    <citation type="journal article" date="2020" name="BMC Genomics">
        <title>Correction to: Identification and distribution of gene clusters required for synthesis of sphingolipid metabolism inhibitors in diverse species of the filamentous fungus Fusarium.</title>
        <authorList>
            <person name="Kim H.S."/>
            <person name="Lohmar J.M."/>
            <person name="Busman M."/>
            <person name="Brown D.W."/>
            <person name="Naumann T.A."/>
            <person name="Divon H.H."/>
            <person name="Lysoe E."/>
            <person name="Uhlig S."/>
            <person name="Proctor R.H."/>
        </authorList>
    </citation>
    <scope>NUCLEOTIDE SEQUENCE [LARGE SCALE GENOMIC DNA]</scope>
    <source>
        <strain evidence="4 5">NRRL 25214</strain>
    </source>
</reference>
<name>A0A8H4ZRA0_9HYPO</name>
<feature type="compositionally biased region" description="Polar residues" evidence="1">
    <location>
        <begin position="1"/>
        <end position="12"/>
    </location>
</feature>
<keyword evidence="2" id="KW-0472">Membrane</keyword>
<evidence type="ECO:0000256" key="2">
    <source>
        <dbReference type="SAM" id="Phobius"/>
    </source>
</evidence>
<sequence>MTSNPATTSIQLSTSFTPSSTITSSTSSSSRTPSNAPIVQGYAYDGCLGSRDNYPSFTLVATESDMTVQRCIEMSPGSKYVGINEQSCYKADSLNGTEFVVGARCDILCPGDPDSFCGGNVGQERRRSVPSNRLLTIYTQAVSSSSSSSYSSLPPISSSSTTHASSSYSSSSSSFSAKLGTSTSNASSATSKGKVDSTLSGSASSFESITQTSQPPSLTHLSSIEPTRTIHVTKDVTMTVFTETTVTYVTVDTVDPGVMVTTCVSIDLLYIPCGCEEQVYPSVEMTTITCSCRACGSHGENTVTLTVPEAACQSTGYGYPLAQLPPGWIGGYETDSSGNRYVVAQPTSGPQNDLQPYFSIPVQGSRVSLPSKQATGGPAIHDGSSIEPGNNNQPPSAKGEGSHQDIPGSQHGTPPEHGTPPNNSQPEAPEGSHHGSDNSHGSGSETQTTPAPQSDVSGSRHGTALNPFNPGAANSDQQGSDNSRGSGSETQTTPASQLAIPMNSSGSYQGPGNASGSEASNGSGHGEPNNSREGSENSTNSEKETVTISTSKPDMEVRPSGSSNQPEVASTLETKTGGTSKEMNGPESTQTLSASGSEESGKSPLTVSEANGNRGMLWTMIVGGLIIGFIFVFL</sequence>
<keyword evidence="2" id="KW-0812">Transmembrane</keyword>
<dbReference type="AlphaFoldDB" id="A0A8H4ZRA0"/>
<feature type="region of interest" description="Disordered" evidence="1">
    <location>
        <begin position="1"/>
        <end position="35"/>
    </location>
</feature>
<evidence type="ECO:0000256" key="1">
    <source>
        <dbReference type="SAM" id="MobiDB-lite"/>
    </source>
</evidence>
<feature type="compositionally biased region" description="Low complexity" evidence="1">
    <location>
        <begin position="510"/>
        <end position="522"/>
    </location>
</feature>
<proteinExistence type="predicted"/>
<gene>
    <name evidence="4" type="ORF">FANTH_3684</name>
</gene>
<feature type="domain" description="WSC" evidence="3">
    <location>
        <begin position="44"/>
        <end position="119"/>
    </location>
</feature>
<keyword evidence="2" id="KW-1133">Transmembrane helix</keyword>
<feature type="compositionally biased region" description="Polar residues" evidence="1">
    <location>
        <begin position="528"/>
        <end position="552"/>
    </location>
</feature>